<dbReference type="AlphaFoldDB" id="A0A1M4EDI1"/>
<dbReference type="Pfam" id="PF17765">
    <property type="entry name" value="MLTR_LBD"/>
    <property type="match status" value="1"/>
</dbReference>
<dbReference type="EMBL" id="LT559118">
    <property type="protein sequence ID" value="SBO96939.1"/>
    <property type="molecule type" value="Genomic_DNA"/>
</dbReference>
<evidence type="ECO:0000256" key="1">
    <source>
        <dbReference type="SAM" id="MobiDB-lite"/>
    </source>
</evidence>
<gene>
    <name evidence="3" type="ORF">BN4615_P6455</name>
</gene>
<dbReference type="InterPro" id="IPR010982">
    <property type="entry name" value="Lambda_DNA-bd_dom_sf"/>
</dbReference>
<dbReference type="PROSITE" id="PS50943">
    <property type="entry name" value="HTH_CROC1"/>
    <property type="match status" value="1"/>
</dbReference>
<dbReference type="InterPro" id="IPR041413">
    <property type="entry name" value="MLTR_LBD"/>
</dbReference>
<dbReference type="SUPFAM" id="SSF47413">
    <property type="entry name" value="lambda repressor-like DNA-binding domains"/>
    <property type="match status" value="1"/>
</dbReference>
<dbReference type="PANTHER" id="PTHR35010:SF2">
    <property type="entry name" value="BLL4672 PROTEIN"/>
    <property type="match status" value="1"/>
</dbReference>
<organism evidence="3">
    <name type="scientific">Nonomuraea gerenzanensis</name>
    <dbReference type="NCBI Taxonomy" id="93944"/>
    <lineage>
        <taxon>Bacteria</taxon>
        <taxon>Bacillati</taxon>
        <taxon>Actinomycetota</taxon>
        <taxon>Actinomycetes</taxon>
        <taxon>Streptosporangiales</taxon>
        <taxon>Streptosporangiaceae</taxon>
        <taxon>Nonomuraea</taxon>
    </lineage>
</organism>
<dbReference type="Gene3D" id="3.30.450.180">
    <property type="match status" value="1"/>
</dbReference>
<dbReference type="Gene3D" id="1.10.260.40">
    <property type="entry name" value="lambda repressor-like DNA-binding domains"/>
    <property type="match status" value="1"/>
</dbReference>
<dbReference type="CDD" id="cd00093">
    <property type="entry name" value="HTH_XRE"/>
    <property type="match status" value="1"/>
</dbReference>
<feature type="domain" description="HTH cro/C1-type" evidence="2">
    <location>
        <begin position="43"/>
        <end position="90"/>
    </location>
</feature>
<keyword evidence="3" id="KW-0238">DNA-binding</keyword>
<dbReference type="GO" id="GO:0003677">
    <property type="term" value="F:DNA binding"/>
    <property type="evidence" value="ECO:0007669"/>
    <property type="project" value="UniProtKB-KW"/>
</dbReference>
<dbReference type="PANTHER" id="PTHR35010">
    <property type="entry name" value="BLL4672 PROTEIN-RELATED"/>
    <property type="match status" value="1"/>
</dbReference>
<accession>A0A1M4EDI1</accession>
<name>A0A1M4EDI1_9ACTN</name>
<dbReference type="SMART" id="SM00530">
    <property type="entry name" value="HTH_XRE"/>
    <property type="match status" value="1"/>
</dbReference>
<sequence>MSGQQRRLGPRAELSEFLRTRRARLRPCDVGLAEHGRRRRVPGLRREELARLAGVSMAYYTRLEQGNVRNVSVEVLDAISRALRLSDAEHAHLLHLARPGRRRPEPQHRQVRPALLELLAAMEGVPAYVWGRRTDVLAWNAAASALFGDWAARAPGGSQLGQGHLSRSGGAAAVRRLGVQGVRRGGQPAARRRVASGRPAAGGAGRGAVGAQRGLPRAVGGASRQTQVARHRPARASAGGGAGAALRELLAARR</sequence>
<reference evidence="3" key="1">
    <citation type="submission" date="2016-04" db="EMBL/GenBank/DDBJ databases">
        <authorList>
            <person name="Evans L.H."/>
            <person name="Alamgir A."/>
            <person name="Owens N."/>
            <person name="Weber N.D."/>
            <person name="Virtaneva K."/>
            <person name="Barbian K."/>
            <person name="Babar A."/>
            <person name="Rosenke K."/>
        </authorList>
    </citation>
    <scope>NUCLEOTIDE SEQUENCE</scope>
    <source>
        <strain evidence="3">Nono1</strain>
    </source>
</reference>
<feature type="region of interest" description="Disordered" evidence="1">
    <location>
        <begin position="182"/>
        <end position="242"/>
    </location>
</feature>
<dbReference type="InterPro" id="IPR001387">
    <property type="entry name" value="Cro/C1-type_HTH"/>
</dbReference>
<dbReference type="Pfam" id="PF13560">
    <property type="entry name" value="HTH_31"/>
    <property type="match status" value="1"/>
</dbReference>
<evidence type="ECO:0000259" key="2">
    <source>
        <dbReference type="PROSITE" id="PS50943"/>
    </source>
</evidence>
<proteinExistence type="predicted"/>
<evidence type="ECO:0000313" key="3">
    <source>
        <dbReference type="EMBL" id="SBO96939.1"/>
    </source>
</evidence>
<protein>
    <submittedName>
        <fullName evidence="3">Putative DNA-binding protein</fullName>
    </submittedName>
</protein>